<evidence type="ECO:0000256" key="1">
    <source>
        <dbReference type="SAM" id="SignalP"/>
    </source>
</evidence>
<evidence type="ECO:0008006" key="4">
    <source>
        <dbReference type="Google" id="ProtNLM"/>
    </source>
</evidence>
<feature type="chain" id="PRO_5015557303" description="Secreted protein" evidence="1">
    <location>
        <begin position="18"/>
        <end position="121"/>
    </location>
</feature>
<dbReference type="InParanoid" id="A0A2T3AN66"/>
<keyword evidence="3" id="KW-1185">Reference proteome</keyword>
<feature type="signal peptide" evidence="1">
    <location>
        <begin position="1"/>
        <end position="17"/>
    </location>
</feature>
<evidence type="ECO:0000313" key="2">
    <source>
        <dbReference type="EMBL" id="PSS03882.1"/>
    </source>
</evidence>
<proteinExistence type="predicted"/>
<keyword evidence="1" id="KW-0732">Signal</keyword>
<organism evidence="2 3">
    <name type="scientific">Coniella lustricola</name>
    <dbReference type="NCBI Taxonomy" id="2025994"/>
    <lineage>
        <taxon>Eukaryota</taxon>
        <taxon>Fungi</taxon>
        <taxon>Dikarya</taxon>
        <taxon>Ascomycota</taxon>
        <taxon>Pezizomycotina</taxon>
        <taxon>Sordariomycetes</taxon>
        <taxon>Sordariomycetidae</taxon>
        <taxon>Diaporthales</taxon>
        <taxon>Schizoparmaceae</taxon>
        <taxon>Coniella</taxon>
    </lineage>
</organism>
<dbReference type="AlphaFoldDB" id="A0A2T3AN66"/>
<gene>
    <name evidence="2" type="ORF">BD289DRAFT_100059</name>
</gene>
<name>A0A2T3AN66_9PEZI</name>
<accession>A0A2T3AN66</accession>
<dbReference type="EMBL" id="KZ678373">
    <property type="protein sequence ID" value="PSS03882.1"/>
    <property type="molecule type" value="Genomic_DNA"/>
</dbReference>
<dbReference type="Proteomes" id="UP000241462">
    <property type="component" value="Unassembled WGS sequence"/>
</dbReference>
<evidence type="ECO:0000313" key="3">
    <source>
        <dbReference type="Proteomes" id="UP000241462"/>
    </source>
</evidence>
<sequence>MFWLLFIGPSFLFITRAEKTWPRYKTRTSGDRILFILRSCMCVACAAWLRNRPNVLAIPFTAVTLLLFTPARTHTELHSICSPFLGMHMYVRTLLRGMFPAPPQTVMFQHVLGRIVQIYTR</sequence>
<reference evidence="2 3" key="1">
    <citation type="journal article" date="2018" name="Mycol. Prog.">
        <title>Coniella lustricola, a new species from submerged detritus.</title>
        <authorList>
            <person name="Raudabaugh D.B."/>
            <person name="Iturriaga T."/>
            <person name="Carver A."/>
            <person name="Mondo S."/>
            <person name="Pangilinan J."/>
            <person name="Lipzen A."/>
            <person name="He G."/>
            <person name="Amirebrahimi M."/>
            <person name="Grigoriev I.V."/>
            <person name="Miller A.N."/>
        </authorList>
    </citation>
    <scope>NUCLEOTIDE SEQUENCE [LARGE SCALE GENOMIC DNA]</scope>
    <source>
        <strain evidence="2 3">B22-T-1</strain>
    </source>
</reference>
<protein>
    <recommendedName>
        <fullName evidence="4">Secreted protein</fullName>
    </recommendedName>
</protein>